<sequence>MAAEQLSVYKTLVIGLGSTGTEILQALAERVKWEVGRLDRAPWIEFLALETDAAKENLFKRERPDDFQTLSISASAWRDLLERPELYDSSIALTRWADMDTLAQLPGASVDAGAGHIRMVGRLSLLYPENYSKVKNAVAQRVSRLRQLSEADARKALNESNAGLEMEARFAVTEKGQSGLRVIVVGTLCGGTCSGTASDMGILLRTILNDDERVLGMFTMPHPDLSIAQQSDAEVWKANTYHALTELNQYHLHSDEDRYKTIKYPDKAEGTPLLGKDEMPYDVVYLLRPNSTEPGDLNRLNSAVADRMFLNIFVPETDPMAFMVNAGPVALRQGRALAFSTFGLSTIEYPMRRILEALKYRSLVRAVDHWKDQSFSGDLDSELNRLGLTADALRETLLIDSESSSSIEPILDAKKAEVVRHARAGNIDAARAAYRDLSSAFAANRGDGLQGLVLDTVKKRRTHAAQVFHDRLRGVVDQYLLNYDAGPKYLLDLFAGVEPRIGELRSWQAGEQSNAVEQTLGQLQEIQSNTLLGMFFLKGKASQGLIGGLNRALNADVKVRLDQKVIEGLSDGASASGTRRMDPGTLTLISDETRLVTDRLNSLRKRLINQSDRWRMHRSSLENDSAAVNGLSLFEPSPNGSVEKEEELAVDDRQIEAHAIDLIRSWTDLNRGILPGANDPDWLRMPWSPGQDNFERSQLDRLEQKALEPFESRLKGSGKDIITRLEERRSPSFDPGAQAIHASDKARIFLNVNEPLGQLDPMSPLPRRKLLISKRMTPEFRRSLQPWSNANPGAKEVEGVDPNRVVMLEEWYRFALRGADDVREMSFATPTRFNTY</sequence>
<proteinExistence type="predicted"/>
<protein>
    <recommendedName>
        <fullName evidence="3">Tubulin-like doman-containing protein</fullName>
    </recommendedName>
</protein>
<dbReference type="Pfam" id="PF13809">
    <property type="entry name" value="Tubulin_2"/>
    <property type="match status" value="1"/>
</dbReference>
<evidence type="ECO:0008006" key="3">
    <source>
        <dbReference type="Google" id="ProtNLM"/>
    </source>
</evidence>
<name>A0A3S0I002_9DEIO</name>
<gene>
    <name evidence="1" type="ORF">EJ104_13530</name>
</gene>
<dbReference type="AlphaFoldDB" id="A0A3S0I002"/>
<dbReference type="OrthoDB" id="51066at2"/>
<comment type="caution">
    <text evidence="1">The sequence shown here is derived from an EMBL/GenBank/DDBJ whole genome shotgun (WGS) entry which is preliminary data.</text>
</comment>
<accession>A0A3S0I002</accession>
<dbReference type="Gene3D" id="3.40.50.1440">
    <property type="entry name" value="Tubulin/FtsZ, GTPase domain"/>
    <property type="match status" value="1"/>
</dbReference>
<evidence type="ECO:0000313" key="1">
    <source>
        <dbReference type="EMBL" id="RTR19105.1"/>
    </source>
</evidence>
<organism evidence="1 2">
    <name type="scientific">Deinococcus radiophilus</name>
    <dbReference type="NCBI Taxonomy" id="32062"/>
    <lineage>
        <taxon>Bacteria</taxon>
        <taxon>Thermotogati</taxon>
        <taxon>Deinococcota</taxon>
        <taxon>Deinococci</taxon>
        <taxon>Deinococcales</taxon>
        <taxon>Deinococcaceae</taxon>
        <taxon>Deinococcus</taxon>
    </lineage>
</organism>
<evidence type="ECO:0000313" key="2">
    <source>
        <dbReference type="Proteomes" id="UP000277766"/>
    </source>
</evidence>
<dbReference type="InterPro" id="IPR036525">
    <property type="entry name" value="Tubulin/FtsZ_GTPase_sf"/>
</dbReference>
<dbReference type="EMBL" id="RXPE01000061">
    <property type="protein sequence ID" value="RTR19105.1"/>
    <property type="molecule type" value="Genomic_DNA"/>
</dbReference>
<keyword evidence="2" id="KW-1185">Reference proteome</keyword>
<dbReference type="RefSeq" id="WP_126353650.1">
    <property type="nucleotide sequence ID" value="NZ_CP086382.1"/>
</dbReference>
<dbReference type="Proteomes" id="UP000277766">
    <property type="component" value="Unassembled WGS sequence"/>
</dbReference>
<reference evidence="1 2" key="1">
    <citation type="submission" date="2018-12" db="EMBL/GenBank/DDBJ databases">
        <title>Deinococcus radiophilus ATCC 27603 genome sequencing and assembly.</title>
        <authorList>
            <person name="Maclea K.S."/>
            <person name="Maynard C.R."/>
        </authorList>
    </citation>
    <scope>NUCLEOTIDE SEQUENCE [LARGE SCALE GENOMIC DNA]</scope>
    <source>
        <strain evidence="1 2">ATCC 27603</strain>
    </source>
</reference>
<dbReference type="InterPro" id="IPR025904">
    <property type="entry name" value="Tubulin-like"/>
</dbReference>